<evidence type="ECO:0000259" key="10">
    <source>
        <dbReference type="Pfam" id="PF07730"/>
    </source>
</evidence>
<feature type="domain" description="Histidine kinase/HSP90-like ATPase" evidence="9">
    <location>
        <begin position="141"/>
        <end position="229"/>
    </location>
</feature>
<keyword evidence="3" id="KW-0597">Phosphoprotein</keyword>
<dbReference type="GO" id="GO:0016020">
    <property type="term" value="C:membrane"/>
    <property type="evidence" value="ECO:0007669"/>
    <property type="project" value="InterPro"/>
</dbReference>
<dbReference type="Proteomes" id="UP001156666">
    <property type="component" value="Unassembled WGS sequence"/>
</dbReference>
<dbReference type="Gene3D" id="1.20.5.1930">
    <property type="match status" value="1"/>
</dbReference>
<evidence type="ECO:0000256" key="6">
    <source>
        <dbReference type="ARBA" id="ARBA00022777"/>
    </source>
</evidence>
<dbReference type="CDD" id="cd16917">
    <property type="entry name" value="HATPase_UhpB-NarQ-NarX-like"/>
    <property type="match status" value="1"/>
</dbReference>
<dbReference type="EC" id="2.7.13.3" evidence="2"/>
<proteinExistence type="predicted"/>
<dbReference type="InterPro" id="IPR003594">
    <property type="entry name" value="HATPase_dom"/>
</dbReference>
<comment type="caution">
    <text evidence="11">The sequence shown here is derived from an EMBL/GenBank/DDBJ whole genome shotgun (WGS) entry which is preliminary data.</text>
</comment>
<dbReference type="GO" id="GO:0005524">
    <property type="term" value="F:ATP binding"/>
    <property type="evidence" value="ECO:0007669"/>
    <property type="project" value="UniProtKB-KW"/>
</dbReference>
<comment type="catalytic activity">
    <reaction evidence="1">
        <text>ATP + protein L-histidine = ADP + protein N-phospho-L-histidine.</text>
        <dbReference type="EC" id="2.7.13.3"/>
    </reaction>
</comment>
<keyword evidence="5" id="KW-0547">Nucleotide-binding</keyword>
<dbReference type="InterPro" id="IPR011712">
    <property type="entry name" value="Sig_transdc_His_kin_sub3_dim/P"/>
</dbReference>
<dbReference type="PANTHER" id="PTHR24421:SF10">
    <property type="entry name" value="NITRATE_NITRITE SENSOR PROTEIN NARQ"/>
    <property type="match status" value="1"/>
</dbReference>
<protein>
    <recommendedName>
        <fullName evidence="2">histidine kinase</fullName>
        <ecNumber evidence="2">2.7.13.3</ecNumber>
    </recommendedName>
</protein>
<evidence type="ECO:0000259" key="9">
    <source>
        <dbReference type="Pfam" id="PF02518"/>
    </source>
</evidence>
<evidence type="ECO:0000313" key="11">
    <source>
        <dbReference type="EMBL" id="GLR19492.1"/>
    </source>
</evidence>
<gene>
    <name evidence="11" type="ORF">GCM10007940_41080</name>
</gene>
<dbReference type="Gene3D" id="3.30.565.10">
    <property type="entry name" value="Histidine kinase-like ATPase, C-terminal domain"/>
    <property type="match status" value="1"/>
</dbReference>
<dbReference type="AlphaFoldDB" id="A0AA37SSW6"/>
<evidence type="ECO:0000256" key="3">
    <source>
        <dbReference type="ARBA" id="ARBA00022553"/>
    </source>
</evidence>
<evidence type="ECO:0000256" key="7">
    <source>
        <dbReference type="ARBA" id="ARBA00022840"/>
    </source>
</evidence>
<dbReference type="Pfam" id="PF07730">
    <property type="entry name" value="HisKA_3"/>
    <property type="match status" value="1"/>
</dbReference>
<dbReference type="PANTHER" id="PTHR24421">
    <property type="entry name" value="NITRATE/NITRITE SENSOR PROTEIN NARX-RELATED"/>
    <property type="match status" value="1"/>
</dbReference>
<reference evidence="11" key="1">
    <citation type="journal article" date="2014" name="Int. J. Syst. Evol. Microbiol.">
        <title>Complete genome sequence of Corynebacterium casei LMG S-19264T (=DSM 44701T), isolated from a smear-ripened cheese.</title>
        <authorList>
            <consortium name="US DOE Joint Genome Institute (JGI-PGF)"/>
            <person name="Walter F."/>
            <person name="Albersmeier A."/>
            <person name="Kalinowski J."/>
            <person name="Ruckert C."/>
        </authorList>
    </citation>
    <scope>NUCLEOTIDE SEQUENCE</scope>
    <source>
        <strain evidence="11">NBRC 108769</strain>
    </source>
</reference>
<keyword evidence="4" id="KW-0808">Transferase</keyword>
<evidence type="ECO:0000256" key="4">
    <source>
        <dbReference type="ARBA" id="ARBA00022679"/>
    </source>
</evidence>
<organism evidence="11 12">
    <name type="scientific">Portibacter lacus</name>
    <dbReference type="NCBI Taxonomy" id="1099794"/>
    <lineage>
        <taxon>Bacteria</taxon>
        <taxon>Pseudomonadati</taxon>
        <taxon>Bacteroidota</taxon>
        <taxon>Saprospiria</taxon>
        <taxon>Saprospirales</taxon>
        <taxon>Haliscomenobacteraceae</taxon>
        <taxon>Portibacter</taxon>
    </lineage>
</organism>
<keyword evidence="7" id="KW-0067">ATP-binding</keyword>
<accession>A0AA37SSW6</accession>
<sequence length="231" mass="27104">MLIFYGYQLYRGLKNRQRIEKLKLKQSWTEEKNRISRELHDNIGVKMSLIRRSLDFIQDNFDHIPKDRMIRQINSLNEISSEVNQSLRDTIWVTKKNYFNAIELSERLSSFIFRLMENETSVKIDLHKQINFPDARFSAKDSLNLIRIVQESSNNALKHGEATLVTCDISDAKDYFQVIITDNGKGIEKEDERKGNGLENMKSRAMESGFELKLSSESGQFTEVYIKIRKR</sequence>
<evidence type="ECO:0000256" key="5">
    <source>
        <dbReference type="ARBA" id="ARBA00022741"/>
    </source>
</evidence>
<dbReference type="InterPro" id="IPR036890">
    <property type="entry name" value="HATPase_C_sf"/>
</dbReference>
<evidence type="ECO:0000256" key="8">
    <source>
        <dbReference type="ARBA" id="ARBA00023012"/>
    </source>
</evidence>
<dbReference type="GO" id="GO:0046983">
    <property type="term" value="F:protein dimerization activity"/>
    <property type="evidence" value="ECO:0007669"/>
    <property type="project" value="InterPro"/>
</dbReference>
<dbReference type="GO" id="GO:0000155">
    <property type="term" value="F:phosphorelay sensor kinase activity"/>
    <property type="evidence" value="ECO:0007669"/>
    <property type="project" value="InterPro"/>
</dbReference>
<evidence type="ECO:0000256" key="1">
    <source>
        <dbReference type="ARBA" id="ARBA00000085"/>
    </source>
</evidence>
<evidence type="ECO:0000313" key="12">
    <source>
        <dbReference type="Proteomes" id="UP001156666"/>
    </source>
</evidence>
<dbReference type="SUPFAM" id="SSF55874">
    <property type="entry name" value="ATPase domain of HSP90 chaperone/DNA topoisomerase II/histidine kinase"/>
    <property type="match status" value="1"/>
</dbReference>
<dbReference type="InterPro" id="IPR050482">
    <property type="entry name" value="Sensor_HK_TwoCompSys"/>
</dbReference>
<keyword evidence="6" id="KW-0418">Kinase</keyword>
<name>A0AA37SSW6_9BACT</name>
<keyword evidence="12" id="KW-1185">Reference proteome</keyword>
<dbReference type="EMBL" id="BSOH01000027">
    <property type="protein sequence ID" value="GLR19492.1"/>
    <property type="molecule type" value="Genomic_DNA"/>
</dbReference>
<reference evidence="11" key="2">
    <citation type="submission" date="2023-01" db="EMBL/GenBank/DDBJ databases">
        <title>Draft genome sequence of Portibacter lacus strain NBRC 108769.</title>
        <authorList>
            <person name="Sun Q."/>
            <person name="Mori K."/>
        </authorList>
    </citation>
    <scope>NUCLEOTIDE SEQUENCE</scope>
    <source>
        <strain evidence="11">NBRC 108769</strain>
    </source>
</reference>
<keyword evidence="8" id="KW-0902">Two-component regulatory system</keyword>
<evidence type="ECO:0000256" key="2">
    <source>
        <dbReference type="ARBA" id="ARBA00012438"/>
    </source>
</evidence>
<feature type="domain" description="Signal transduction histidine kinase subgroup 3 dimerisation and phosphoacceptor" evidence="10">
    <location>
        <begin position="31"/>
        <end position="93"/>
    </location>
</feature>
<dbReference type="Pfam" id="PF02518">
    <property type="entry name" value="HATPase_c"/>
    <property type="match status" value="1"/>
</dbReference>